<evidence type="ECO:0000256" key="1">
    <source>
        <dbReference type="SAM" id="Phobius"/>
    </source>
</evidence>
<dbReference type="RefSeq" id="WP_199601495.1">
    <property type="nucleotide sequence ID" value="NZ_JAEHJZ010000038.1"/>
</dbReference>
<keyword evidence="1" id="KW-0472">Membrane</keyword>
<organism evidence="2 3">
    <name type="scientific">Gelidibacter salicanalis</name>
    <dbReference type="NCBI Taxonomy" id="291193"/>
    <lineage>
        <taxon>Bacteria</taxon>
        <taxon>Pseudomonadati</taxon>
        <taxon>Bacteroidota</taxon>
        <taxon>Flavobacteriia</taxon>
        <taxon>Flavobacteriales</taxon>
        <taxon>Flavobacteriaceae</taxon>
        <taxon>Gelidibacter</taxon>
    </lineage>
</organism>
<comment type="caution">
    <text evidence="2">The sequence shown here is derived from an EMBL/GenBank/DDBJ whole genome shotgun (WGS) entry which is preliminary data.</text>
</comment>
<evidence type="ECO:0000313" key="3">
    <source>
        <dbReference type="Proteomes" id="UP000662373"/>
    </source>
</evidence>
<reference evidence="2 3" key="1">
    <citation type="submission" date="2020-09" db="EMBL/GenBank/DDBJ databases">
        <title>Draft genome of Gelidibacter salicanalis PAMC21136.</title>
        <authorList>
            <person name="Park H."/>
        </authorList>
    </citation>
    <scope>NUCLEOTIDE SEQUENCE [LARGE SCALE GENOMIC DNA]</scope>
    <source>
        <strain evidence="2 3">PAMC21136</strain>
    </source>
</reference>
<dbReference type="AlphaFoldDB" id="A0A934KZ54"/>
<proteinExistence type="predicted"/>
<evidence type="ECO:0000313" key="2">
    <source>
        <dbReference type="EMBL" id="MBJ7882085.1"/>
    </source>
</evidence>
<protein>
    <submittedName>
        <fullName evidence="2">Uncharacterized protein</fullName>
    </submittedName>
</protein>
<accession>A0A934KZ54</accession>
<keyword evidence="3" id="KW-1185">Reference proteome</keyword>
<sequence>MNLSMNLVMILVSLFVIVPVVWFVIAEKSGISKKKKAFDAIAKANNVQFTSIEIWNNTCLGYQEQGNLLMYINTQNSEPKVQKINLDEVRKCVINKINKDYNNGDKHYSELSRLDLEFSFLSNTNPVAITLYNGEDDFSQNQEVARAEKWLALIEKQRSNKNSIVAA</sequence>
<feature type="transmembrane region" description="Helical" evidence="1">
    <location>
        <begin position="6"/>
        <end position="26"/>
    </location>
</feature>
<name>A0A934KZ54_9FLAO</name>
<dbReference type="EMBL" id="JAEHJZ010000038">
    <property type="protein sequence ID" value="MBJ7882085.1"/>
    <property type="molecule type" value="Genomic_DNA"/>
</dbReference>
<gene>
    <name evidence="2" type="ORF">JEM65_15730</name>
</gene>
<keyword evidence="1" id="KW-0812">Transmembrane</keyword>
<keyword evidence="1" id="KW-1133">Transmembrane helix</keyword>
<dbReference type="Proteomes" id="UP000662373">
    <property type="component" value="Unassembled WGS sequence"/>
</dbReference>